<accession>A0A366XZJ8</accession>
<evidence type="ECO:0000313" key="1">
    <source>
        <dbReference type="EMBL" id="RBW71026.1"/>
    </source>
</evidence>
<sequence>MIERKYEKELPGKKGTISVEVSKGYLENALNRLPEEFSEEIAKGDSKKILNKIAESRARRF</sequence>
<gene>
    <name evidence="1" type="ORF">DS031_03275</name>
</gene>
<name>A0A366XZJ8_9BACI</name>
<proteinExistence type="predicted"/>
<dbReference type="AlphaFoldDB" id="A0A366XZJ8"/>
<dbReference type="RefSeq" id="WP_113804506.1">
    <property type="nucleotide sequence ID" value="NZ_QOCW01000002.1"/>
</dbReference>
<keyword evidence="2" id="KW-1185">Reference proteome</keyword>
<protein>
    <submittedName>
        <fullName evidence="1">Uncharacterized protein</fullName>
    </submittedName>
</protein>
<evidence type="ECO:0000313" key="2">
    <source>
        <dbReference type="Proteomes" id="UP000253314"/>
    </source>
</evidence>
<dbReference type="Proteomes" id="UP000253314">
    <property type="component" value="Unassembled WGS sequence"/>
</dbReference>
<comment type="caution">
    <text evidence="1">The sequence shown here is derived from an EMBL/GenBank/DDBJ whole genome shotgun (WGS) entry which is preliminary data.</text>
</comment>
<reference evidence="1 2" key="1">
    <citation type="submission" date="2018-07" db="EMBL/GenBank/DDBJ databases">
        <title>Lottiidibacillus patelloidae gen. nov., sp. nov., isolated from the intestinal tract of a marine limpet and the reclassification of B. taeanensis BH030017T, B. algicola KMM 3737T and B. hwajinpoensis SW-72T as genus Lottiidibacillus.</title>
        <authorList>
            <person name="Liu R."/>
            <person name="Huang Z."/>
        </authorList>
    </citation>
    <scope>NUCLEOTIDE SEQUENCE [LARGE SCALE GENOMIC DNA]</scope>
    <source>
        <strain evidence="1 2">BH030017</strain>
    </source>
</reference>
<organism evidence="1 2">
    <name type="scientific">Bacillus taeanensis</name>
    <dbReference type="NCBI Taxonomy" id="273032"/>
    <lineage>
        <taxon>Bacteria</taxon>
        <taxon>Bacillati</taxon>
        <taxon>Bacillota</taxon>
        <taxon>Bacilli</taxon>
        <taxon>Bacillales</taxon>
        <taxon>Bacillaceae</taxon>
        <taxon>Bacillus</taxon>
    </lineage>
</organism>
<dbReference type="EMBL" id="QOCW01000002">
    <property type="protein sequence ID" value="RBW71026.1"/>
    <property type="molecule type" value="Genomic_DNA"/>
</dbReference>